<organism evidence="1 2">
    <name type="scientific">Araneus ventricosus</name>
    <name type="common">Orbweaver spider</name>
    <name type="synonym">Epeira ventricosa</name>
    <dbReference type="NCBI Taxonomy" id="182803"/>
    <lineage>
        <taxon>Eukaryota</taxon>
        <taxon>Metazoa</taxon>
        <taxon>Ecdysozoa</taxon>
        <taxon>Arthropoda</taxon>
        <taxon>Chelicerata</taxon>
        <taxon>Arachnida</taxon>
        <taxon>Araneae</taxon>
        <taxon>Araneomorphae</taxon>
        <taxon>Entelegynae</taxon>
        <taxon>Araneoidea</taxon>
        <taxon>Araneidae</taxon>
        <taxon>Araneus</taxon>
    </lineage>
</organism>
<dbReference type="EMBL" id="BGPR01001069">
    <property type="protein sequence ID" value="GBM44543.1"/>
    <property type="molecule type" value="Genomic_DNA"/>
</dbReference>
<accession>A0A4Y2FTG1</accession>
<dbReference type="AlphaFoldDB" id="A0A4Y2FTG1"/>
<keyword evidence="2" id="KW-1185">Reference proteome</keyword>
<name>A0A4Y2FTG1_ARAVE</name>
<evidence type="ECO:0000313" key="1">
    <source>
        <dbReference type="EMBL" id="GBM44543.1"/>
    </source>
</evidence>
<gene>
    <name evidence="1" type="ORF">AVEN_250530_1</name>
</gene>
<proteinExistence type="predicted"/>
<evidence type="ECO:0000313" key="2">
    <source>
        <dbReference type="Proteomes" id="UP000499080"/>
    </source>
</evidence>
<dbReference type="Proteomes" id="UP000499080">
    <property type="component" value="Unassembled WGS sequence"/>
</dbReference>
<reference evidence="1 2" key="1">
    <citation type="journal article" date="2019" name="Sci. Rep.">
        <title>Orb-weaving spider Araneus ventricosus genome elucidates the spidroin gene catalogue.</title>
        <authorList>
            <person name="Kono N."/>
            <person name="Nakamura H."/>
            <person name="Ohtoshi R."/>
            <person name="Moran D.A.P."/>
            <person name="Shinohara A."/>
            <person name="Yoshida Y."/>
            <person name="Fujiwara M."/>
            <person name="Mori M."/>
            <person name="Tomita M."/>
            <person name="Arakawa K."/>
        </authorList>
    </citation>
    <scope>NUCLEOTIDE SEQUENCE [LARGE SCALE GENOMIC DNA]</scope>
</reference>
<sequence length="126" mass="14156">MVVSELISGLPACAFTQGSPICPPAKLKFSLALMTTSDLDLELRRASMDDWLSVIILILIFFQSPANGEINGRQLCLENRIINTQFKFKNLVRSDSQQNQPQNHSSSHPFTPRVYFLEPGTLYLTL</sequence>
<comment type="caution">
    <text evidence="1">The sequence shown here is derived from an EMBL/GenBank/DDBJ whole genome shotgun (WGS) entry which is preliminary data.</text>
</comment>
<protein>
    <submittedName>
        <fullName evidence="1">Uncharacterized protein</fullName>
    </submittedName>
</protein>